<comment type="subcellular location">
    <subcellularLocation>
        <location evidence="1">Membrane</location>
        <topology evidence="1">Multi-pass membrane protein</topology>
    </subcellularLocation>
</comment>
<evidence type="ECO:0000256" key="2">
    <source>
        <dbReference type="ARBA" id="ARBA00022692"/>
    </source>
</evidence>
<protein>
    <submittedName>
        <fullName evidence="6">Uncharacterized protein</fullName>
    </submittedName>
</protein>
<organism evidence="6 7">
    <name type="scientific">Paraglaciecola aquimarina</name>
    <dbReference type="NCBI Taxonomy" id="1235557"/>
    <lineage>
        <taxon>Bacteria</taxon>
        <taxon>Pseudomonadati</taxon>
        <taxon>Pseudomonadota</taxon>
        <taxon>Gammaproteobacteria</taxon>
        <taxon>Alteromonadales</taxon>
        <taxon>Alteromonadaceae</taxon>
        <taxon>Paraglaciecola</taxon>
    </lineage>
</organism>
<evidence type="ECO:0000256" key="1">
    <source>
        <dbReference type="ARBA" id="ARBA00004141"/>
    </source>
</evidence>
<dbReference type="Proteomes" id="UP001247805">
    <property type="component" value="Unassembled WGS sequence"/>
</dbReference>
<dbReference type="RefSeq" id="WP_316026211.1">
    <property type="nucleotide sequence ID" value="NZ_JAWDIO010000002.1"/>
</dbReference>
<evidence type="ECO:0000256" key="3">
    <source>
        <dbReference type="ARBA" id="ARBA00022989"/>
    </source>
</evidence>
<keyword evidence="2 5" id="KW-0812">Transmembrane</keyword>
<reference evidence="6 7" key="1">
    <citation type="submission" date="2023-10" db="EMBL/GenBank/DDBJ databases">
        <title>Glaciecola aquimarina strain GGW-M5 nov., isolated from a coastal seawater.</title>
        <authorList>
            <person name="Bayburt H."/>
            <person name="Kim J.M."/>
            <person name="Choi B.J."/>
            <person name="Jeon C.O."/>
        </authorList>
    </citation>
    <scope>NUCLEOTIDE SEQUENCE [LARGE SCALE GENOMIC DNA]</scope>
    <source>
        <strain evidence="6 7">KCTC 32108</strain>
    </source>
</reference>
<comment type="caution">
    <text evidence="6">The sequence shown here is derived from an EMBL/GenBank/DDBJ whole genome shotgun (WGS) entry which is preliminary data.</text>
</comment>
<keyword evidence="3 5" id="KW-1133">Transmembrane helix</keyword>
<name>A0ABU3SX88_9ALTE</name>
<feature type="transmembrane region" description="Helical" evidence="5">
    <location>
        <begin position="46"/>
        <end position="73"/>
    </location>
</feature>
<keyword evidence="4 5" id="KW-0472">Membrane</keyword>
<dbReference type="EMBL" id="JAWDIO010000002">
    <property type="protein sequence ID" value="MDU0354625.1"/>
    <property type="molecule type" value="Genomic_DNA"/>
</dbReference>
<sequence length="158" mass="17511">MATKIRRLTLAAGWLLVASVAGLPVFGIVLGLWPSSPISWQQVDVFWAYNGILSSVVGSLFLAFFAPIIALYVAFTVYSQYRFNPRWQALEKRLAPLLSLPHLAVALGLVYLFSPAGMLWSGLWDLAASSPPEWFGLGRKSMLTMLIAISIKEVPFFY</sequence>
<dbReference type="InterPro" id="IPR035906">
    <property type="entry name" value="MetI-like_sf"/>
</dbReference>
<evidence type="ECO:0000256" key="4">
    <source>
        <dbReference type="ARBA" id="ARBA00023136"/>
    </source>
</evidence>
<accession>A0ABU3SX88</accession>
<gene>
    <name evidence="6" type="ORF">RS130_12465</name>
</gene>
<proteinExistence type="predicted"/>
<evidence type="ECO:0000256" key="5">
    <source>
        <dbReference type="SAM" id="Phobius"/>
    </source>
</evidence>
<keyword evidence="7" id="KW-1185">Reference proteome</keyword>
<dbReference type="SUPFAM" id="SSF161098">
    <property type="entry name" value="MetI-like"/>
    <property type="match status" value="1"/>
</dbReference>
<evidence type="ECO:0000313" key="6">
    <source>
        <dbReference type="EMBL" id="MDU0354625.1"/>
    </source>
</evidence>
<evidence type="ECO:0000313" key="7">
    <source>
        <dbReference type="Proteomes" id="UP001247805"/>
    </source>
</evidence>
<feature type="transmembrane region" description="Helical" evidence="5">
    <location>
        <begin position="94"/>
        <end position="114"/>
    </location>
</feature>